<dbReference type="CDD" id="cd02961">
    <property type="entry name" value="PDI_a_family"/>
    <property type="match status" value="1"/>
</dbReference>
<dbReference type="PANTHER" id="PTHR45184">
    <property type="entry name" value="DNAJ PROTEIN ERDJ3A"/>
    <property type="match status" value="1"/>
</dbReference>
<proteinExistence type="predicted"/>
<dbReference type="InterPro" id="IPR001623">
    <property type="entry name" value="DnaJ_domain"/>
</dbReference>
<protein>
    <recommendedName>
        <fullName evidence="4">J domain-containing protein</fullName>
    </recommendedName>
</protein>
<dbReference type="PROSITE" id="PS00636">
    <property type="entry name" value="DNAJ_1"/>
    <property type="match status" value="1"/>
</dbReference>
<dbReference type="FunFam" id="1.10.287.110:FF:000045">
    <property type="entry name" value="Molecular chaperone DnaJ"/>
    <property type="match status" value="1"/>
</dbReference>
<evidence type="ECO:0000313" key="5">
    <source>
        <dbReference type="EMBL" id="KAG8096395.1"/>
    </source>
</evidence>
<keyword evidence="6" id="KW-1185">Reference proteome</keyword>
<keyword evidence="3" id="KW-0732">Signal</keyword>
<reference evidence="5" key="2">
    <citation type="submission" date="2021-02" db="EMBL/GenBank/DDBJ databases">
        <authorList>
            <person name="Kimball J.A."/>
            <person name="Haas M.W."/>
            <person name="Macchietto M."/>
            <person name="Kono T."/>
            <person name="Duquette J."/>
            <person name="Shao M."/>
        </authorList>
    </citation>
    <scope>NUCLEOTIDE SEQUENCE</scope>
    <source>
        <tissue evidence="5">Fresh leaf tissue</tissue>
    </source>
</reference>
<dbReference type="EMBL" id="JAAALK010000079">
    <property type="protein sequence ID" value="KAG8096395.1"/>
    <property type="molecule type" value="Genomic_DNA"/>
</dbReference>
<evidence type="ECO:0000256" key="2">
    <source>
        <dbReference type="SAM" id="MobiDB-lite"/>
    </source>
</evidence>
<evidence type="ECO:0000313" key="6">
    <source>
        <dbReference type="Proteomes" id="UP000729402"/>
    </source>
</evidence>
<evidence type="ECO:0000256" key="1">
    <source>
        <dbReference type="ARBA" id="ARBA00023186"/>
    </source>
</evidence>
<dbReference type="InterPro" id="IPR018253">
    <property type="entry name" value="DnaJ_domain_CS"/>
</dbReference>
<gene>
    <name evidence="5" type="ORF">GUJ93_ZPchr0013g35416</name>
</gene>
<feature type="signal peptide" evidence="3">
    <location>
        <begin position="1"/>
        <end position="24"/>
    </location>
</feature>
<comment type="caution">
    <text evidence="5">The sequence shown here is derived from an EMBL/GenBank/DDBJ whole genome shotgun (WGS) entry which is preliminary data.</text>
</comment>
<reference evidence="5" key="1">
    <citation type="journal article" date="2021" name="bioRxiv">
        <title>Whole Genome Assembly and Annotation of Northern Wild Rice, Zizania palustris L., Supports a Whole Genome Duplication in the Zizania Genus.</title>
        <authorList>
            <person name="Haas M."/>
            <person name="Kono T."/>
            <person name="Macchietto M."/>
            <person name="Millas R."/>
            <person name="McGilp L."/>
            <person name="Shao M."/>
            <person name="Duquette J."/>
            <person name="Hirsch C.N."/>
            <person name="Kimball J."/>
        </authorList>
    </citation>
    <scope>NUCLEOTIDE SEQUENCE</scope>
    <source>
        <tissue evidence="5">Fresh leaf tissue</tissue>
    </source>
</reference>
<evidence type="ECO:0000256" key="3">
    <source>
        <dbReference type="SAM" id="SignalP"/>
    </source>
</evidence>
<keyword evidence="1" id="KW-0143">Chaperone</keyword>
<organism evidence="5 6">
    <name type="scientific">Zizania palustris</name>
    <name type="common">Northern wild rice</name>
    <dbReference type="NCBI Taxonomy" id="103762"/>
    <lineage>
        <taxon>Eukaryota</taxon>
        <taxon>Viridiplantae</taxon>
        <taxon>Streptophyta</taxon>
        <taxon>Embryophyta</taxon>
        <taxon>Tracheophyta</taxon>
        <taxon>Spermatophyta</taxon>
        <taxon>Magnoliopsida</taxon>
        <taxon>Liliopsida</taxon>
        <taxon>Poales</taxon>
        <taxon>Poaceae</taxon>
        <taxon>BOP clade</taxon>
        <taxon>Oryzoideae</taxon>
        <taxon>Oryzeae</taxon>
        <taxon>Zizaniinae</taxon>
        <taxon>Zizania</taxon>
    </lineage>
</organism>
<dbReference type="SMART" id="SM00271">
    <property type="entry name" value="DnaJ"/>
    <property type="match status" value="1"/>
</dbReference>
<dbReference type="Pfam" id="PF00226">
    <property type="entry name" value="DnaJ"/>
    <property type="match status" value="1"/>
</dbReference>
<dbReference type="PROSITE" id="PS50076">
    <property type="entry name" value="DNAJ_2"/>
    <property type="match status" value="1"/>
</dbReference>
<evidence type="ECO:0000259" key="4">
    <source>
        <dbReference type="PROSITE" id="PS50076"/>
    </source>
</evidence>
<dbReference type="InterPro" id="IPR052842">
    <property type="entry name" value="ER_Co-chaperone"/>
</dbReference>
<feature type="region of interest" description="Disordered" evidence="2">
    <location>
        <begin position="177"/>
        <end position="200"/>
    </location>
</feature>
<dbReference type="PANTHER" id="PTHR45184:SF1">
    <property type="entry name" value="DNAJ PROTEIN ERDJ3A"/>
    <property type="match status" value="1"/>
</dbReference>
<sequence>MGIPVRSLLVASVVFSSIALHVAAKTLDPYKVLGVDKSASQRDIQKAFHKLSLKYHPDKNKGKGAQEKFAEVNNAYEILSDEEKRKNYDLYGDEKGKPGFDGGNFGNHEGYTYFTGDGPKTSHFTSGDGWQTMGGQGNTKTFSFSFGGNPGASGGSPFGFDFGDVFSNIFSGGSMGGGQHTGSAGKARPGAKTSGQDSSSVNIQEVTMQNFNKEIADQGITWLILLYTPHTKGQFVLESVVEDVARSLDGALRTGKVNCDHEKALCKKAGVSIGKSARLFIYSYTTTEKGSLHEYKGDYDSKSLKTFCQEHLPRFSKRVDISQFSFSTNAIPNLPQVLLLSAKKDTPAMWRAVSGMFHSRLIFYDAEVMHLSYHHVSSCLSGFLNLFTMTKLSLLGILLVMENLVHKTTLCFTGDN</sequence>
<dbReference type="AlphaFoldDB" id="A0A8J5WRP0"/>
<dbReference type="CDD" id="cd06257">
    <property type="entry name" value="DnaJ"/>
    <property type="match status" value="1"/>
</dbReference>
<accession>A0A8J5WRP0</accession>
<dbReference type="OrthoDB" id="10250354at2759"/>
<feature type="chain" id="PRO_5035250991" description="J domain-containing protein" evidence="3">
    <location>
        <begin position="25"/>
        <end position="416"/>
    </location>
</feature>
<feature type="domain" description="J" evidence="4">
    <location>
        <begin position="28"/>
        <end position="92"/>
    </location>
</feature>
<name>A0A8J5WRP0_ZIZPA</name>
<dbReference type="Proteomes" id="UP000729402">
    <property type="component" value="Unassembled WGS sequence"/>
</dbReference>